<dbReference type="InterPro" id="IPR016440">
    <property type="entry name" value="Rubredoxin-O_OxRdtase"/>
</dbReference>
<dbReference type="Pfam" id="PF19583">
    <property type="entry name" value="ODP"/>
    <property type="match status" value="1"/>
</dbReference>
<dbReference type="GO" id="GO:0010181">
    <property type="term" value="F:FMN binding"/>
    <property type="evidence" value="ECO:0007669"/>
    <property type="project" value="InterPro"/>
</dbReference>
<dbReference type="InterPro" id="IPR036866">
    <property type="entry name" value="RibonucZ/Hydroxyglut_hydro"/>
</dbReference>
<comment type="similarity">
    <text evidence="1">In the N-terminal section; belongs to the zinc metallo-hydrolase group 3 family.</text>
</comment>
<dbReference type="Proteomes" id="UP000184076">
    <property type="component" value="Unassembled WGS sequence"/>
</dbReference>
<dbReference type="RefSeq" id="WP_073040775.1">
    <property type="nucleotide sequence ID" value="NZ_FQVB01000032.1"/>
</dbReference>
<dbReference type="GO" id="GO:0046872">
    <property type="term" value="F:metal ion binding"/>
    <property type="evidence" value="ECO:0007669"/>
    <property type="project" value="InterPro"/>
</dbReference>
<proteinExistence type="inferred from homology"/>
<dbReference type="GO" id="GO:0016491">
    <property type="term" value="F:oxidoreductase activity"/>
    <property type="evidence" value="ECO:0007669"/>
    <property type="project" value="InterPro"/>
</dbReference>
<evidence type="ECO:0000256" key="1">
    <source>
        <dbReference type="ARBA" id="ARBA00007121"/>
    </source>
</evidence>
<dbReference type="CDD" id="cd07709">
    <property type="entry name" value="flavodiiron_proteins_MBL-fold"/>
    <property type="match status" value="1"/>
</dbReference>
<dbReference type="EMBL" id="FQVB01000032">
    <property type="protein sequence ID" value="SHF93561.1"/>
    <property type="molecule type" value="Genomic_DNA"/>
</dbReference>
<dbReference type="GO" id="GO:0009055">
    <property type="term" value="F:electron transfer activity"/>
    <property type="evidence" value="ECO:0007669"/>
    <property type="project" value="InterPro"/>
</dbReference>
<feature type="domain" description="Flavodoxin-like" evidence="2">
    <location>
        <begin position="253"/>
        <end position="391"/>
    </location>
</feature>
<keyword evidence="4" id="KW-1185">Reference proteome</keyword>
<accession>A0A1M5FQY9</accession>
<dbReference type="SUPFAM" id="SSF56281">
    <property type="entry name" value="Metallo-hydrolase/oxidoreductase"/>
    <property type="match status" value="1"/>
</dbReference>
<sequence length="398" mass="44325">MNRTLTLADDTFWVGVNDHETELFEALWPLPYGVSYNAYLIVDEQVALIDAVKGHFLTEHIQKIAAALPPGKTVDYLIINHMEPDHTGAIRILRKAFPGLTLVGNKKTLDMLAAFYGLDQDCLEVKDGDVLELGRHRLQFHLTPMLHWPETMMTLDTTTGVLFSGDAFGGFGSVEQGLFDDEADLELMEGEMLRYYTNIIARYSQMVQKGIEKVKNLTFRVVAPTHGVVWRKDPGRAVSLYDEWSRQEGEPGVTVAYASMYGNTQRLVESAVRALVERGVPVAVHNLSRSHASYVVADIWRHKGLLLACPTYNTGLFPAMDDLLRLLENKMLKNKQVGILGSFAWSGGAVKAMRQFTDTLHLDLVEPVVEAKGAGTEEDGEKCRELGERLADAVMGDE</sequence>
<evidence type="ECO:0000313" key="3">
    <source>
        <dbReference type="EMBL" id="SHF93561.1"/>
    </source>
</evidence>
<dbReference type="PIRSF" id="PIRSF005243">
    <property type="entry name" value="ROO"/>
    <property type="match status" value="1"/>
</dbReference>
<dbReference type="InterPro" id="IPR008254">
    <property type="entry name" value="Flavodoxin/NO_synth"/>
</dbReference>
<dbReference type="InterPro" id="IPR001279">
    <property type="entry name" value="Metallo-B-lactamas"/>
</dbReference>
<dbReference type="SMART" id="SM00849">
    <property type="entry name" value="Lactamase_B"/>
    <property type="match status" value="1"/>
</dbReference>
<dbReference type="Pfam" id="PF00258">
    <property type="entry name" value="Flavodoxin_1"/>
    <property type="match status" value="1"/>
</dbReference>
<dbReference type="PANTHER" id="PTHR43717:SF1">
    <property type="entry name" value="ANAEROBIC NITRIC OXIDE REDUCTASE FLAVORUBREDOXIN"/>
    <property type="match status" value="1"/>
</dbReference>
<organism evidence="3 4">
    <name type="scientific">Desulfacinum infernum DSM 9756</name>
    <dbReference type="NCBI Taxonomy" id="1121391"/>
    <lineage>
        <taxon>Bacteria</taxon>
        <taxon>Pseudomonadati</taxon>
        <taxon>Thermodesulfobacteriota</taxon>
        <taxon>Syntrophobacteria</taxon>
        <taxon>Syntrophobacterales</taxon>
        <taxon>Syntrophobacteraceae</taxon>
        <taxon>Desulfacinum</taxon>
    </lineage>
</organism>
<dbReference type="SUPFAM" id="SSF52218">
    <property type="entry name" value="Flavoproteins"/>
    <property type="match status" value="1"/>
</dbReference>
<reference evidence="4" key="1">
    <citation type="submission" date="2016-11" db="EMBL/GenBank/DDBJ databases">
        <authorList>
            <person name="Varghese N."/>
            <person name="Submissions S."/>
        </authorList>
    </citation>
    <scope>NUCLEOTIDE SEQUENCE [LARGE SCALE GENOMIC DNA]</scope>
    <source>
        <strain evidence="4">DSM 9756</strain>
    </source>
</reference>
<dbReference type="STRING" id="1121391.SAMN02745206_02949"/>
<dbReference type="Gene3D" id="3.40.50.360">
    <property type="match status" value="1"/>
</dbReference>
<dbReference type="Gene3D" id="3.60.15.10">
    <property type="entry name" value="Ribonuclease Z/Hydroxyacylglutathione hydrolase-like"/>
    <property type="match status" value="1"/>
</dbReference>
<evidence type="ECO:0000259" key="2">
    <source>
        <dbReference type="PROSITE" id="PS50902"/>
    </source>
</evidence>
<dbReference type="PANTHER" id="PTHR43717">
    <property type="entry name" value="ANAEROBIC NITRIC OXIDE REDUCTASE FLAVORUBREDOXIN"/>
    <property type="match status" value="1"/>
</dbReference>
<dbReference type="PROSITE" id="PS50902">
    <property type="entry name" value="FLAVODOXIN_LIKE"/>
    <property type="match status" value="1"/>
</dbReference>
<dbReference type="InterPro" id="IPR045761">
    <property type="entry name" value="ODP_dom"/>
</dbReference>
<dbReference type="AlphaFoldDB" id="A0A1M5FQY9"/>
<protein>
    <submittedName>
        <fullName evidence="3">Flavorubredoxin</fullName>
    </submittedName>
</protein>
<name>A0A1M5FQY9_9BACT</name>
<dbReference type="InterPro" id="IPR029039">
    <property type="entry name" value="Flavoprotein-like_sf"/>
</dbReference>
<evidence type="ECO:0000313" key="4">
    <source>
        <dbReference type="Proteomes" id="UP000184076"/>
    </source>
</evidence>
<dbReference type="OrthoDB" id="9800607at2"/>
<gene>
    <name evidence="3" type="ORF">SAMN02745206_02949</name>
</gene>